<name>A0A926CYK8_9FIRM</name>
<keyword evidence="1" id="KW-0963">Cytoplasm</keyword>
<keyword evidence="4" id="KW-0521">NADP</keyword>
<dbReference type="PANTHER" id="PTHR43616">
    <property type="entry name" value="GLYCEROL DEHYDROGENASE"/>
    <property type="match status" value="1"/>
</dbReference>
<dbReference type="Gene3D" id="1.20.1090.10">
    <property type="entry name" value="Dehydroquinate synthase-like - alpha domain"/>
    <property type="match status" value="1"/>
</dbReference>
<organism evidence="10 11">
    <name type="scientific">Luoshenia tenuis</name>
    <dbReference type="NCBI Taxonomy" id="2763654"/>
    <lineage>
        <taxon>Bacteria</taxon>
        <taxon>Bacillati</taxon>
        <taxon>Bacillota</taxon>
        <taxon>Clostridia</taxon>
        <taxon>Christensenellales</taxon>
        <taxon>Christensenellaceae</taxon>
        <taxon>Luoshenia</taxon>
    </lineage>
</organism>
<evidence type="ECO:0000313" key="11">
    <source>
        <dbReference type="Proteomes" id="UP000654279"/>
    </source>
</evidence>
<dbReference type="PANTHER" id="PTHR43616:SF5">
    <property type="entry name" value="GLYCEROL DEHYDROGENASE 1"/>
    <property type="match status" value="1"/>
</dbReference>
<evidence type="ECO:0000256" key="4">
    <source>
        <dbReference type="ARBA" id="ARBA00022857"/>
    </source>
</evidence>
<keyword evidence="9" id="KW-1208">Phospholipid metabolism</keyword>
<dbReference type="InterPro" id="IPR032837">
    <property type="entry name" value="G1PDH"/>
</dbReference>
<dbReference type="AlphaFoldDB" id="A0A926CYK8"/>
<accession>A0A926CYK8</accession>
<dbReference type="GO" id="GO:0008654">
    <property type="term" value="P:phospholipid biosynthetic process"/>
    <property type="evidence" value="ECO:0007669"/>
    <property type="project" value="UniProtKB-KW"/>
</dbReference>
<reference evidence="10" key="1">
    <citation type="submission" date="2020-08" db="EMBL/GenBank/DDBJ databases">
        <title>Genome public.</title>
        <authorList>
            <person name="Liu C."/>
            <person name="Sun Q."/>
        </authorList>
    </citation>
    <scope>NUCLEOTIDE SEQUENCE</scope>
    <source>
        <strain evidence="10">NSJ-44</strain>
    </source>
</reference>
<evidence type="ECO:0000256" key="1">
    <source>
        <dbReference type="ARBA" id="ARBA00022490"/>
    </source>
</evidence>
<dbReference type="Gene3D" id="3.40.50.1970">
    <property type="match status" value="1"/>
</dbReference>
<evidence type="ECO:0000256" key="5">
    <source>
        <dbReference type="ARBA" id="ARBA00023002"/>
    </source>
</evidence>
<comment type="caution">
    <text evidence="10">The sequence shown here is derived from an EMBL/GenBank/DDBJ whole genome shotgun (WGS) entry which is preliminary data.</text>
</comment>
<gene>
    <name evidence="10" type="ORF">H8699_02725</name>
</gene>
<dbReference type="EMBL" id="JACRSO010000001">
    <property type="protein sequence ID" value="MBC8528352.1"/>
    <property type="molecule type" value="Genomic_DNA"/>
</dbReference>
<dbReference type="SUPFAM" id="SSF56796">
    <property type="entry name" value="Dehydroquinate synthase-like"/>
    <property type="match status" value="1"/>
</dbReference>
<evidence type="ECO:0000256" key="8">
    <source>
        <dbReference type="ARBA" id="ARBA00023209"/>
    </source>
</evidence>
<keyword evidence="7" id="KW-0443">Lipid metabolism</keyword>
<evidence type="ECO:0000256" key="6">
    <source>
        <dbReference type="ARBA" id="ARBA00023027"/>
    </source>
</evidence>
<evidence type="ECO:0000313" key="10">
    <source>
        <dbReference type="EMBL" id="MBC8528352.1"/>
    </source>
</evidence>
<dbReference type="GO" id="GO:0046872">
    <property type="term" value="F:metal ion binding"/>
    <property type="evidence" value="ECO:0007669"/>
    <property type="project" value="UniProtKB-KW"/>
</dbReference>
<dbReference type="CDD" id="cd08175">
    <property type="entry name" value="G1PDH"/>
    <property type="match status" value="1"/>
</dbReference>
<evidence type="ECO:0000256" key="3">
    <source>
        <dbReference type="ARBA" id="ARBA00022723"/>
    </source>
</evidence>
<keyword evidence="11" id="KW-1185">Reference proteome</keyword>
<proteinExistence type="predicted"/>
<dbReference type="RefSeq" id="WP_249284375.1">
    <property type="nucleotide sequence ID" value="NZ_JACRSO010000001.1"/>
</dbReference>
<dbReference type="InterPro" id="IPR016205">
    <property type="entry name" value="Glycerol_DH"/>
</dbReference>
<dbReference type="GO" id="GO:0016614">
    <property type="term" value="F:oxidoreductase activity, acting on CH-OH group of donors"/>
    <property type="evidence" value="ECO:0007669"/>
    <property type="project" value="InterPro"/>
</dbReference>
<evidence type="ECO:0000256" key="9">
    <source>
        <dbReference type="ARBA" id="ARBA00023264"/>
    </source>
</evidence>
<keyword evidence="6" id="KW-0520">NAD</keyword>
<dbReference type="Pfam" id="PF13685">
    <property type="entry name" value="Fe-ADH_2"/>
    <property type="match status" value="1"/>
</dbReference>
<protein>
    <submittedName>
        <fullName evidence="10">Sn-glycerol-1-phosphate dehydrogenase</fullName>
    </submittedName>
</protein>
<keyword evidence="8" id="KW-0594">Phospholipid biosynthesis</keyword>
<evidence type="ECO:0000256" key="2">
    <source>
        <dbReference type="ARBA" id="ARBA00022516"/>
    </source>
</evidence>
<sequence length="445" mass="48552">MDLTQLSIDALCGQDFACTCGRTHKVATRRILIERGAVAKSAQVLDELGQEGEALVVCDEHTYAVAGEQVISILRDAGRKVRVLKLRHQPLHADGAALGDVLLAMGDDTKVLVAVGSGTINDTTRMAAFRLNLPYIIVGTAPSMDGYASSVSPMIYDGYKITYEAVAPMAIIGDTDVLCAAPEQMIAAGFGDMLGKLTARLDWVLAREVIGEHYCPTVAAMMARAVDKCLAQAEGLSRREPEAIVGLMEGLILSGIAMQMLGYSRPASGAEHHIAHYFEMKAMREGSAGSLHGDKVGVAALLIMDIYAHLFSEGIPAQGPGMNQAKWESEIRRVYGDASEAILAENARMHPDKAEWEAQKARALALWPEYQKQTADFPALIEKGRSWLRAIGGPALPQDMGYTRAEMRDALLYSKEVRTRFTVMRLLERWGVLEHYVDEVLNDVY</sequence>
<evidence type="ECO:0000256" key="7">
    <source>
        <dbReference type="ARBA" id="ARBA00023098"/>
    </source>
</evidence>
<keyword evidence="3" id="KW-0479">Metal-binding</keyword>
<keyword evidence="2" id="KW-0444">Lipid biosynthesis</keyword>
<dbReference type="Proteomes" id="UP000654279">
    <property type="component" value="Unassembled WGS sequence"/>
</dbReference>
<keyword evidence="5" id="KW-0560">Oxidoreductase</keyword>